<organism evidence="2 3">
    <name type="scientific">Pseudomonas aeruginosa</name>
    <dbReference type="NCBI Taxonomy" id="287"/>
    <lineage>
        <taxon>Bacteria</taxon>
        <taxon>Pseudomonadati</taxon>
        <taxon>Pseudomonadota</taxon>
        <taxon>Gammaproteobacteria</taxon>
        <taxon>Pseudomonadales</taxon>
        <taxon>Pseudomonadaceae</taxon>
        <taxon>Pseudomonas</taxon>
    </lineage>
</organism>
<evidence type="ECO:0000259" key="1">
    <source>
        <dbReference type="Pfam" id="PF09299"/>
    </source>
</evidence>
<dbReference type="Gene3D" id="2.30.30.130">
    <property type="entry name" value="Transposase, Mu, C-terminal"/>
    <property type="match status" value="1"/>
</dbReference>
<feature type="domain" description="Transposase-like Mu C-terminal" evidence="1">
    <location>
        <begin position="26"/>
        <end position="84"/>
    </location>
</feature>
<reference evidence="2 3" key="1">
    <citation type="submission" date="2018-07" db="EMBL/GenBank/DDBJ databases">
        <title>Mechanisms of high-level aminoglycoside resistance among Gram-negative pathogens in Brazil.</title>
        <authorList>
            <person name="Ballaben A.S."/>
            <person name="Darini A.L.C."/>
            <person name="Doi Y."/>
        </authorList>
    </citation>
    <scope>NUCLEOTIDE SEQUENCE [LARGE SCALE GENOMIC DNA]</scope>
    <source>
        <strain evidence="2 3">B2-305</strain>
    </source>
</reference>
<dbReference type="Pfam" id="PF09299">
    <property type="entry name" value="Mu-transpos_C"/>
    <property type="match status" value="1"/>
</dbReference>
<dbReference type="InterPro" id="IPR015378">
    <property type="entry name" value="Transposase-like_Mu_C"/>
</dbReference>
<dbReference type="AlphaFoldDB" id="A0A367M0U5"/>
<name>A0A367M0U5_PSEAI</name>
<protein>
    <submittedName>
        <fullName evidence="2">Transposase</fullName>
    </submittedName>
</protein>
<accession>A0A367M0U5</accession>
<dbReference type="EMBL" id="QORE01001804">
    <property type="protein sequence ID" value="RCI70821.1"/>
    <property type="molecule type" value="Genomic_DNA"/>
</dbReference>
<sequence length="234" mass="26651">PHEAWARHAAEGFSPMRVTDDEARPLFRPQVLRTVRRCELEFIGNRYFARELEEFHGDQVAVGYDIHDASKVWVYDGEGRFLCTAELNGNSRDYMPASYVERAREKRAEAREKRALAHLDEIRAERDGGYALEMDAPLSIPGLGTITPEQLRSRSAATLEMQAERIDEPRPAAATAQATTAQVFTLPTAPAQRYRQWCELAERQRSGQPIEPDAAQWFEVYPKSKEFAAQQRQA</sequence>
<proteinExistence type="predicted"/>
<comment type="caution">
    <text evidence="2">The sequence shown here is derived from an EMBL/GenBank/DDBJ whole genome shotgun (WGS) entry which is preliminary data.</text>
</comment>
<dbReference type="SUPFAM" id="SSF50610">
    <property type="entry name" value="mu transposase, C-terminal domain"/>
    <property type="match status" value="1"/>
</dbReference>
<evidence type="ECO:0000313" key="2">
    <source>
        <dbReference type="EMBL" id="RCI70821.1"/>
    </source>
</evidence>
<evidence type="ECO:0000313" key="3">
    <source>
        <dbReference type="Proteomes" id="UP000253594"/>
    </source>
</evidence>
<gene>
    <name evidence="2" type="ORF">DT376_32465</name>
</gene>
<dbReference type="Proteomes" id="UP000253594">
    <property type="component" value="Unassembled WGS sequence"/>
</dbReference>
<feature type="non-terminal residue" evidence="2">
    <location>
        <position position="1"/>
    </location>
</feature>
<dbReference type="InterPro" id="IPR009004">
    <property type="entry name" value="Transposase_Mu_C"/>
</dbReference>